<evidence type="ECO:0000256" key="1">
    <source>
        <dbReference type="SAM" id="MobiDB-lite"/>
    </source>
</evidence>
<feature type="region of interest" description="Disordered" evidence="1">
    <location>
        <begin position="73"/>
        <end position="93"/>
    </location>
</feature>
<sequence>MLSPRELLDRWKKEFETHQQTGTAGSFNASADVGQGVAKMVRGLEERRQTGALTADEQGWLRETDGMLEKISSAAKAGRTSPPAASRKSPFPQVYQIGSEVRDEEEPTERVAYVPNISGEQADQIIADLDKQFEEKVMAKLRERQTFPKDPGSDFGSASDLPPGRSLGDHAGEIRNDLPTEPFADEDSKKDLSHRIKQRSQ</sequence>
<dbReference type="EMBL" id="MFEG01000024">
    <property type="protein sequence ID" value="OGE75830.1"/>
    <property type="molecule type" value="Genomic_DNA"/>
</dbReference>
<feature type="compositionally biased region" description="Basic and acidic residues" evidence="1">
    <location>
        <begin position="167"/>
        <end position="178"/>
    </location>
</feature>
<proteinExistence type="predicted"/>
<protein>
    <submittedName>
        <fullName evidence="2">Uncharacterized protein</fullName>
    </submittedName>
</protein>
<evidence type="ECO:0000313" key="3">
    <source>
        <dbReference type="Proteomes" id="UP000176547"/>
    </source>
</evidence>
<feature type="region of interest" description="Disordered" evidence="1">
    <location>
        <begin position="140"/>
        <end position="201"/>
    </location>
</feature>
<comment type="caution">
    <text evidence="2">The sequence shown here is derived from an EMBL/GenBank/DDBJ whole genome shotgun (WGS) entry which is preliminary data.</text>
</comment>
<name>A0A1F5NEF4_9BACT</name>
<reference evidence="2 3" key="1">
    <citation type="journal article" date="2016" name="Nat. Commun.">
        <title>Thousands of microbial genomes shed light on interconnected biogeochemical processes in an aquifer system.</title>
        <authorList>
            <person name="Anantharaman K."/>
            <person name="Brown C.T."/>
            <person name="Hug L.A."/>
            <person name="Sharon I."/>
            <person name="Castelle C.J."/>
            <person name="Probst A.J."/>
            <person name="Thomas B.C."/>
            <person name="Singh A."/>
            <person name="Wilkins M.J."/>
            <person name="Karaoz U."/>
            <person name="Brodie E.L."/>
            <person name="Williams K.H."/>
            <person name="Hubbard S.S."/>
            <person name="Banfield J.F."/>
        </authorList>
    </citation>
    <scope>NUCLEOTIDE SEQUENCE [LARGE SCALE GENOMIC DNA]</scope>
</reference>
<gene>
    <name evidence="2" type="ORF">A3K06_03485</name>
</gene>
<accession>A0A1F5NEF4</accession>
<organism evidence="2 3">
    <name type="scientific">Candidatus Doudnabacteria bacterium RIFCSPHIGHO2_01_52_17</name>
    <dbReference type="NCBI Taxonomy" id="1817820"/>
    <lineage>
        <taxon>Bacteria</taxon>
        <taxon>Candidatus Doudnaibacteriota</taxon>
    </lineage>
</organism>
<evidence type="ECO:0000313" key="2">
    <source>
        <dbReference type="EMBL" id="OGE75830.1"/>
    </source>
</evidence>
<dbReference type="Proteomes" id="UP000176547">
    <property type="component" value="Unassembled WGS sequence"/>
</dbReference>
<dbReference type="AlphaFoldDB" id="A0A1F5NEF4"/>